<keyword evidence="4" id="KW-1185">Reference proteome</keyword>
<dbReference type="EMBL" id="AZAC01000023">
    <property type="protein sequence ID" value="KIX12793.1"/>
    <property type="molecule type" value="Genomic_DNA"/>
</dbReference>
<dbReference type="SUPFAM" id="SSF56322">
    <property type="entry name" value="ADC synthase"/>
    <property type="match status" value="1"/>
</dbReference>
<dbReference type="PATRIC" id="fig|1429043.3.peg.3671"/>
<dbReference type="Pfam" id="PF04715">
    <property type="entry name" value="Anth_synt_I_N"/>
    <property type="match status" value="1"/>
</dbReference>
<dbReference type="FunCoup" id="A0A0D2HQP1">
    <property type="interactions" value="404"/>
</dbReference>
<dbReference type="Proteomes" id="UP000032233">
    <property type="component" value="Unassembled WGS sequence"/>
</dbReference>
<reference evidence="3 4" key="1">
    <citation type="submission" date="2013-11" db="EMBL/GenBank/DDBJ databases">
        <title>Metagenomic analysis of a methanogenic consortium involved in long chain n-alkane degradation.</title>
        <authorList>
            <person name="Davidova I.A."/>
            <person name="Callaghan A.V."/>
            <person name="Wawrik B."/>
            <person name="Pruitt S."/>
            <person name="Marks C."/>
            <person name="Duncan K.E."/>
            <person name="Suflita J.M."/>
        </authorList>
    </citation>
    <scope>NUCLEOTIDE SEQUENCE [LARGE SCALE GENOMIC DNA]</scope>
    <source>
        <strain evidence="3 4">SPR</strain>
    </source>
</reference>
<dbReference type="InterPro" id="IPR005801">
    <property type="entry name" value="ADC_synthase"/>
</dbReference>
<protein>
    <submittedName>
        <fullName evidence="3">Anthranilate synthase</fullName>
    </submittedName>
</protein>
<organism evidence="3 4">
    <name type="scientific">Dethiosulfatarculus sandiegensis</name>
    <dbReference type="NCBI Taxonomy" id="1429043"/>
    <lineage>
        <taxon>Bacteria</taxon>
        <taxon>Pseudomonadati</taxon>
        <taxon>Thermodesulfobacteriota</taxon>
        <taxon>Desulfarculia</taxon>
        <taxon>Desulfarculales</taxon>
        <taxon>Desulfarculaceae</taxon>
        <taxon>Dethiosulfatarculus</taxon>
    </lineage>
</organism>
<proteinExistence type="predicted"/>
<dbReference type="STRING" id="1429043.X474_17345"/>
<feature type="domain" description="Anthranilate synthase component I N-terminal" evidence="2">
    <location>
        <begin position="8"/>
        <end position="146"/>
    </location>
</feature>
<evidence type="ECO:0000313" key="4">
    <source>
        <dbReference type="Proteomes" id="UP000032233"/>
    </source>
</evidence>
<dbReference type="PANTHER" id="PTHR11236:SF9">
    <property type="entry name" value="ANTHRANILATE SYNTHASE COMPONENT 1"/>
    <property type="match status" value="1"/>
</dbReference>
<feature type="domain" description="Chorismate-utilising enzyme C-terminal" evidence="1">
    <location>
        <begin position="188"/>
        <end position="441"/>
    </location>
</feature>
<dbReference type="GO" id="GO:0000162">
    <property type="term" value="P:L-tryptophan biosynthetic process"/>
    <property type="evidence" value="ECO:0007669"/>
    <property type="project" value="TreeGrafter"/>
</dbReference>
<name>A0A0D2HQP1_9BACT</name>
<accession>A0A0D2HQP1</accession>
<sequence length="456" mass="50361">MSREMLDDTETPVSAFMKLCPNQEDSFLLESGEGDQSVGRYSVIAFTPLAVLDLNWQKSSLTIKGKEETLEPEEFFDLAQKASQMLQCKDLPDLPGVGSFTGYVSYEAVGLIEKLHPAKEHHLPLARLCFASSFVVFDHLCRKMTLVALAEDRNKAEAALDNIEARLKEPLPPMPRPQSQAQVERPSRRDFVEAVKKAKQEILAGEIFQVVLSAPFTMKAEMDPFSVYRWLRVKNPSPYMFFLNMGGFQLAGASPETLVKIEDGKVILRPIAGTRPRSQDPAEDHALEQELLASDKEKAEHVMLVDLARNDAGRLSEYGSISVSPYMTVERFSHVMHLVSQVNGRLDPKNTVWDAFKAAFPAGTVSGAPKVRAMEIIGELETTPRGPYAGAVGFFGPGKRMDTCIAIRMLQFEKDKVTLQAGAGIVADSDPEMEYQEINHKAAQGLAALLAATEGR</sequence>
<evidence type="ECO:0000259" key="2">
    <source>
        <dbReference type="Pfam" id="PF04715"/>
    </source>
</evidence>
<gene>
    <name evidence="3" type="ORF">X474_17345</name>
</gene>
<evidence type="ECO:0000259" key="1">
    <source>
        <dbReference type="Pfam" id="PF00425"/>
    </source>
</evidence>
<dbReference type="PRINTS" id="PR00095">
    <property type="entry name" value="ANTSNTHASEI"/>
</dbReference>
<dbReference type="InterPro" id="IPR015890">
    <property type="entry name" value="Chorismate_C"/>
</dbReference>
<dbReference type="InParanoid" id="A0A0D2HQP1"/>
<comment type="caution">
    <text evidence="3">The sequence shown here is derived from an EMBL/GenBank/DDBJ whole genome shotgun (WGS) entry which is preliminary data.</text>
</comment>
<dbReference type="Gene3D" id="3.60.120.10">
    <property type="entry name" value="Anthranilate synthase"/>
    <property type="match status" value="1"/>
</dbReference>
<dbReference type="InterPro" id="IPR006805">
    <property type="entry name" value="Anth_synth_I_N"/>
</dbReference>
<dbReference type="AlphaFoldDB" id="A0A0D2HQP1"/>
<dbReference type="InterPro" id="IPR019999">
    <property type="entry name" value="Anth_synth_I-like"/>
</dbReference>
<dbReference type="PANTHER" id="PTHR11236">
    <property type="entry name" value="AMINOBENZOATE/ANTHRANILATE SYNTHASE"/>
    <property type="match status" value="1"/>
</dbReference>
<evidence type="ECO:0000313" key="3">
    <source>
        <dbReference type="EMBL" id="KIX12793.1"/>
    </source>
</evidence>
<dbReference type="Pfam" id="PF00425">
    <property type="entry name" value="Chorismate_bind"/>
    <property type="match status" value="1"/>
</dbReference>